<dbReference type="Proteomes" id="UP001153678">
    <property type="component" value="Unassembled WGS sequence"/>
</dbReference>
<dbReference type="AlphaFoldDB" id="A0A9W4WYE8"/>
<accession>A0A9W4WYE8</accession>
<dbReference type="EMBL" id="CAMKVN010005206">
    <property type="protein sequence ID" value="CAI2188439.1"/>
    <property type="molecule type" value="Genomic_DNA"/>
</dbReference>
<organism evidence="1 2">
    <name type="scientific">Funneliformis geosporum</name>
    <dbReference type="NCBI Taxonomy" id="1117311"/>
    <lineage>
        <taxon>Eukaryota</taxon>
        <taxon>Fungi</taxon>
        <taxon>Fungi incertae sedis</taxon>
        <taxon>Mucoromycota</taxon>
        <taxon>Glomeromycotina</taxon>
        <taxon>Glomeromycetes</taxon>
        <taxon>Glomerales</taxon>
        <taxon>Glomeraceae</taxon>
        <taxon>Funneliformis</taxon>
    </lineage>
</organism>
<keyword evidence="2" id="KW-1185">Reference proteome</keyword>
<sequence length="192" mass="20884">EISIQIFAPSNQAFENVGKLSDVAIDNLLKRGNFNISNGNGKVGKVISAGNVASNKSSMQVIIELPNSPTNVMDQRKDINDFEKLITAANLGNLFDIDRSYNICTISVGKIGFSGVLLEGASDNLKSYEGSTRGFVENTTTYNDGNILQIPSDNNKDKNYSGVTQNNRHGNAIKDVSNIKALMMKYGCEKLR</sequence>
<name>A0A9W4WYE8_9GLOM</name>
<reference evidence="1" key="1">
    <citation type="submission" date="2022-08" db="EMBL/GenBank/DDBJ databases">
        <authorList>
            <person name="Kallberg Y."/>
            <person name="Tangrot J."/>
            <person name="Rosling A."/>
        </authorList>
    </citation>
    <scope>NUCLEOTIDE SEQUENCE</scope>
    <source>
        <strain evidence="1">Wild A</strain>
    </source>
</reference>
<evidence type="ECO:0000313" key="1">
    <source>
        <dbReference type="EMBL" id="CAI2188439.1"/>
    </source>
</evidence>
<proteinExistence type="predicted"/>
<gene>
    <name evidence="1" type="ORF">FWILDA_LOCUS13580</name>
</gene>
<comment type="caution">
    <text evidence="1">The sequence shown here is derived from an EMBL/GenBank/DDBJ whole genome shotgun (WGS) entry which is preliminary data.</text>
</comment>
<evidence type="ECO:0000313" key="2">
    <source>
        <dbReference type="Proteomes" id="UP001153678"/>
    </source>
</evidence>
<dbReference type="OrthoDB" id="286301at2759"/>
<protein>
    <submittedName>
        <fullName evidence="1">15774_t:CDS:1</fullName>
    </submittedName>
</protein>
<feature type="non-terminal residue" evidence="1">
    <location>
        <position position="192"/>
    </location>
</feature>